<keyword evidence="4" id="KW-0472">Membrane</keyword>
<dbReference type="SUPFAM" id="SSF53244">
    <property type="entry name" value="MurD-like peptide ligases, peptide-binding domain"/>
    <property type="match status" value="1"/>
</dbReference>
<name>D6YWZ0_WADCW</name>
<dbReference type="EMBL" id="CP001928">
    <property type="protein sequence ID" value="ADI38651.1"/>
    <property type="molecule type" value="Genomic_DNA"/>
</dbReference>
<dbReference type="AlphaFoldDB" id="D6YWZ0"/>
<dbReference type="STRING" id="716544.wcw_1299"/>
<dbReference type="InterPro" id="IPR013221">
    <property type="entry name" value="Mur_ligase_cen"/>
</dbReference>
<feature type="transmembrane region" description="Helical" evidence="4">
    <location>
        <begin position="6"/>
        <end position="25"/>
    </location>
</feature>
<gene>
    <name evidence="7" type="primary">murF</name>
    <name evidence="7" type="ordered locus">wcw_1299</name>
</gene>
<evidence type="ECO:0000313" key="8">
    <source>
        <dbReference type="Proteomes" id="UP000001505"/>
    </source>
</evidence>
<sequence length="532" mass="59542">MNLSLYSNLTSIPSFWLFFISCLLFSTKRLFRYLRFLQQDAYLPKRFVEWLWKEQAYDKKGTAIALLSAILPSKWSLEVCAFLLLLITFLENNPLREGKLKLQLTPRAKRIAAIAFILYLPLQILSAFYLASFFGQLLIFQSLPFLLIASLYLLSYDESRRQKILIKGAKQKLKKIDPYVIGITGSYGKTSTKDALGQLLQITLGSTFWPSKGINTDMGITRSIRERLEPLTKYAVIEMAAYGTGSIRRLCGLTPPHAGIITGIGLAHLDRFGDQKTIYQAKSELAQAIPEEGILICNGDNPGTRQISAEFKKQTTLLYGLDNSKRDLDCWITPLELTKEGTRFRIEWEGKSFEGITSLYGNTSLSNCAGAFAMACALGAQPDFAAAALSTLIPVNNRLQISRDEERTYIHDAYNSNPEGFLSALHVLHQMPARKRILMTPGMIELAEQNLNMHHKVGYQAAKVCDLAILVGKTNRESLSLGLIAGGFTQSQIITAEHRSEAFEKLAAVMEKGDAVLIENDLPDLYEHKESF</sequence>
<feature type="transmembrane region" description="Helical" evidence="4">
    <location>
        <begin position="137"/>
        <end position="154"/>
    </location>
</feature>
<dbReference type="Pfam" id="PF02875">
    <property type="entry name" value="Mur_ligase_C"/>
    <property type="match status" value="1"/>
</dbReference>
<keyword evidence="8" id="KW-1185">Reference proteome</keyword>
<dbReference type="GO" id="GO:0016881">
    <property type="term" value="F:acid-amino acid ligase activity"/>
    <property type="evidence" value="ECO:0007669"/>
    <property type="project" value="InterPro"/>
</dbReference>
<dbReference type="OrthoDB" id="9801978at2"/>
<protein>
    <submittedName>
        <fullName evidence="7">Putative UDP-N-acetylmuramate--L-alanine ligase</fullName>
    </submittedName>
</protein>
<keyword evidence="3" id="KW-0067">ATP-binding</keyword>
<accession>D6YWZ0</accession>
<dbReference type="SUPFAM" id="SSF53623">
    <property type="entry name" value="MurD-like peptide ligases, catalytic domain"/>
    <property type="match status" value="1"/>
</dbReference>
<dbReference type="KEGG" id="wch:wcw_1299"/>
<dbReference type="PANTHER" id="PTHR43024">
    <property type="entry name" value="UDP-N-ACETYLMURAMOYL-TRIPEPTIDE--D-ALANYL-D-ALANINE LIGASE"/>
    <property type="match status" value="1"/>
</dbReference>
<dbReference type="HOGENOM" id="CLU_035297_0_0_0"/>
<feature type="domain" description="Mur ligase C-terminal" evidence="5">
    <location>
        <begin position="398"/>
        <end position="518"/>
    </location>
</feature>
<keyword evidence="1 7" id="KW-0436">Ligase</keyword>
<evidence type="ECO:0000256" key="2">
    <source>
        <dbReference type="ARBA" id="ARBA00022741"/>
    </source>
</evidence>
<reference evidence="7 8" key="1">
    <citation type="journal article" date="2010" name="PLoS ONE">
        <title>The Waddlia genome: a window into chlamydial biology.</title>
        <authorList>
            <person name="Bertelli C."/>
            <person name="Collyn F."/>
            <person name="Croxatto A."/>
            <person name="Ruckert C."/>
            <person name="Polkinghorne A."/>
            <person name="Kebbi-Beghdadi C."/>
            <person name="Goesmann A."/>
            <person name="Vaughan L."/>
            <person name="Greub G."/>
        </authorList>
    </citation>
    <scope>NUCLEOTIDE SEQUENCE [LARGE SCALE GENOMIC DNA]</scope>
    <source>
        <strain evidence="8">ATCC VR-1470 / WSU 86-1044</strain>
    </source>
</reference>
<dbReference type="InterPro" id="IPR051046">
    <property type="entry name" value="MurCDEF_CellWall_CoF430Synth"/>
</dbReference>
<evidence type="ECO:0000256" key="3">
    <source>
        <dbReference type="ARBA" id="ARBA00022840"/>
    </source>
</evidence>
<dbReference type="GO" id="GO:0005524">
    <property type="term" value="F:ATP binding"/>
    <property type="evidence" value="ECO:0007669"/>
    <property type="project" value="UniProtKB-KW"/>
</dbReference>
<keyword evidence="2" id="KW-0547">Nucleotide-binding</keyword>
<dbReference type="PANTHER" id="PTHR43024:SF1">
    <property type="entry name" value="UDP-N-ACETYLMURAMOYL-TRIPEPTIDE--D-ALANYL-D-ALANINE LIGASE"/>
    <property type="match status" value="1"/>
</dbReference>
<feature type="transmembrane region" description="Helical" evidence="4">
    <location>
        <begin position="111"/>
        <end position="131"/>
    </location>
</feature>
<dbReference type="Gene3D" id="3.40.1190.10">
    <property type="entry name" value="Mur-like, catalytic domain"/>
    <property type="match status" value="1"/>
</dbReference>
<dbReference type="InterPro" id="IPR036565">
    <property type="entry name" value="Mur-like_cat_sf"/>
</dbReference>
<dbReference type="Pfam" id="PF08245">
    <property type="entry name" value="Mur_ligase_M"/>
    <property type="match status" value="1"/>
</dbReference>
<evidence type="ECO:0000313" key="7">
    <source>
        <dbReference type="EMBL" id="ADI38651.1"/>
    </source>
</evidence>
<dbReference type="InterPro" id="IPR004101">
    <property type="entry name" value="Mur_ligase_C"/>
</dbReference>
<proteinExistence type="predicted"/>
<evidence type="ECO:0000259" key="6">
    <source>
        <dbReference type="Pfam" id="PF08245"/>
    </source>
</evidence>
<dbReference type="eggNOG" id="COG0770">
    <property type="taxonomic scope" value="Bacteria"/>
</dbReference>
<evidence type="ECO:0000256" key="1">
    <source>
        <dbReference type="ARBA" id="ARBA00022598"/>
    </source>
</evidence>
<keyword evidence="4" id="KW-1133">Transmembrane helix</keyword>
<keyword evidence="4" id="KW-0812">Transmembrane</keyword>
<dbReference type="Gene3D" id="3.90.190.20">
    <property type="entry name" value="Mur ligase, C-terminal domain"/>
    <property type="match status" value="1"/>
</dbReference>
<organism evidence="7 8">
    <name type="scientific">Waddlia chondrophila (strain ATCC VR-1470 / WSU 86-1044)</name>
    <dbReference type="NCBI Taxonomy" id="716544"/>
    <lineage>
        <taxon>Bacteria</taxon>
        <taxon>Pseudomonadati</taxon>
        <taxon>Chlamydiota</taxon>
        <taxon>Chlamydiia</taxon>
        <taxon>Parachlamydiales</taxon>
        <taxon>Waddliaceae</taxon>
        <taxon>Waddlia</taxon>
    </lineage>
</organism>
<dbReference type="Proteomes" id="UP000001505">
    <property type="component" value="Chromosome"/>
</dbReference>
<evidence type="ECO:0000259" key="5">
    <source>
        <dbReference type="Pfam" id="PF02875"/>
    </source>
</evidence>
<feature type="domain" description="Mur ligase central" evidence="6">
    <location>
        <begin position="183"/>
        <end position="375"/>
    </location>
</feature>
<evidence type="ECO:0000256" key="4">
    <source>
        <dbReference type="SAM" id="Phobius"/>
    </source>
</evidence>
<dbReference type="InterPro" id="IPR036615">
    <property type="entry name" value="Mur_ligase_C_dom_sf"/>
</dbReference>
<dbReference type="RefSeq" id="WP_013182362.1">
    <property type="nucleotide sequence ID" value="NC_014225.1"/>
</dbReference>